<sequence>MWLSSELSTFMATVVWWILPLYTVPLDPDPILSASENDDVEDSISSHVNIEYDLPPNSRSFSSFCILSASLEALRYKFCFFTASSLARSLTCLACASTVYRCSLSCRAASMALLILEWTSISRASSSVRLSAKSIICSEALVDSS</sequence>
<keyword evidence="1" id="KW-0732">Signal</keyword>
<evidence type="ECO:0000256" key="1">
    <source>
        <dbReference type="SAM" id="SignalP"/>
    </source>
</evidence>
<organism evidence="2">
    <name type="scientific">Arundo donax</name>
    <name type="common">Giant reed</name>
    <name type="synonym">Donax arundinaceus</name>
    <dbReference type="NCBI Taxonomy" id="35708"/>
    <lineage>
        <taxon>Eukaryota</taxon>
        <taxon>Viridiplantae</taxon>
        <taxon>Streptophyta</taxon>
        <taxon>Embryophyta</taxon>
        <taxon>Tracheophyta</taxon>
        <taxon>Spermatophyta</taxon>
        <taxon>Magnoliopsida</taxon>
        <taxon>Liliopsida</taxon>
        <taxon>Poales</taxon>
        <taxon>Poaceae</taxon>
        <taxon>PACMAD clade</taxon>
        <taxon>Arundinoideae</taxon>
        <taxon>Arundineae</taxon>
        <taxon>Arundo</taxon>
    </lineage>
</organism>
<dbReference type="AlphaFoldDB" id="A0A0A9EQQ8"/>
<dbReference type="EMBL" id="GBRH01197710">
    <property type="protein sequence ID" value="JAE00186.1"/>
    <property type="molecule type" value="Transcribed_RNA"/>
</dbReference>
<feature type="chain" id="PRO_5002047063" description="Secreted protein" evidence="1">
    <location>
        <begin position="29"/>
        <end position="145"/>
    </location>
</feature>
<reference evidence="2" key="1">
    <citation type="submission" date="2014-09" db="EMBL/GenBank/DDBJ databases">
        <authorList>
            <person name="Magalhaes I.L.F."/>
            <person name="Oliveira U."/>
            <person name="Santos F.R."/>
            <person name="Vidigal T.H.D.A."/>
            <person name="Brescovit A.D."/>
            <person name="Santos A.J."/>
        </authorList>
    </citation>
    <scope>NUCLEOTIDE SEQUENCE</scope>
    <source>
        <tissue evidence="2">Shoot tissue taken approximately 20 cm above the soil surface</tissue>
    </source>
</reference>
<protein>
    <recommendedName>
        <fullName evidence="3">Secreted protein</fullName>
    </recommendedName>
</protein>
<evidence type="ECO:0008006" key="3">
    <source>
        <dbReference type="Google" id="ProtNLM"/>
    </source>
</evidence>
<accession>A0A0A9EQQ8</accession>
<proteinExistence type="predicted"/>
<reference evidence="2" key="2">
    <citation type="journal article" date="2015" name="Data Brief">
        <title>Shoot transcriptome of the giant reed, Arundo donax.</title>
        <authorList>
            <person name="Barrero R.A."/>
            <person name="Guerrero F.D."/>
            <person name="Moolhuijzen P."/>
            <person name="Goolsby J.A."/>
            <person name="Tidwell J."/>
            <person name="Bellgard S.E."/>
            <person name="Bellgard M.I."/>
        </authorList>
    </citation>
    <scope>NUCLEOTIDE SEQUENCE</scope>
    <source>
        <tissue evidence="2">Shoot tissue taken approximately 20 cm above the soil surface</tissue>
    </source>
</reference>
<name>A0A0A9EQQ8_ARUDO</name>
<evidence type="ECO:0000313" key="2">
    <source>
        <dbReference type="EMBL" id="JAE00186.1"/>
    </source>
</evidence>
<feature type="signal peptide" evidence="1">
    <location>
        <begin position="1"/>
        <end position="28"/>
    </location>
</feature>